<dbReference type="SMART" id="SM00530">
    <property type="entry name" value="HTH_XRE"/>
    <property type="match status" value="1"/>
</dbReference>
<dbReference type="InterPro" id="IPR001387">
    <property type="entry name" value="Cro/C1-type_HTH"/>
</dbReference>
<dbReference type="InterPro" id="IPR010982">
    <property type="entry name" value="Lambda_DNA-bd_dom_sf"/>
</dbReference>
<organism evidence="3 4">
    <name type="scientific">Uliginosibacterium paludis</name>
    <dbReference type="NCBI Taxonomy" id="1615952"/>
    <lineage>
        <taxon>Bacteria</taxon>
        <taxon>Pseudomonadati</taxon>
        <taxon>Pseudomonadota</taxon>
        <taxon>Betaproteobacteria</taxon>
        <taxon>Rhodocyclales</taxon>
        <taxon>Zoogloeaceae</taxon>
        <taxon>Uliginosibacterium</taxon>
    </lineage>
</organism>
<keyword evidence="1" id="KW-0238">DNA-binding</keyword>
<gene>
    <name evidence="3" type="ORF">ABVT11_14820</name>
</gene>
<dbReference type="Gene3D" id="1.10.260.40">
    <property type="entry name" value="lambda repressor-like DNA-binding domains"/>
    <property type="match status" value="1"/>
</dbReference>
<evidence type="ECO:0000313" key="4">
    <source>
        <dbReference type="Proteomes" id="UP001548590"/>
    </source>
</evidence>
<evidence type="ECO:0000259" key="2">
    <source>
        <dbReference type="PROSITE" id="PS50943"/>
    </source>
</evidence>
<protein>
    <submittedName>
        <fullName evidence="3">Helix-turn-helix transcriptional regulator</fullName>
    </submittedName>
</protein>
<dbReference type="RefSeq" id="WP_345928771.1">
    <property type="nucleotide sequence ID" value="NZ_JBDIVF010000007.1"/>
</dbReference>
<dbReference type="InterPro" id="IPR050807">
    <property type="entry name" value="TransReg_Diox_bact_type"/>
</dbReference>
<dbReference type="PANTHER" id="PTHR46797">
    <property type="entry name" value="HTH-TYPE TRANSCRIPTIONAL REGULATOR"/>
    <property type="match status" value="1"/>
</dbReference>
<proteinExistence type="predicted"/>
<sequence>MSLLEHRFARVVREQREARGWTQEELAERANLNRSYVGEIERGVATPSIATVAKLASGLGLQPSLLLARCEKT</sequence>
<dbReference type="CDD" id="cd00093">
    <property type="entry name" value="HTH_XRE"/>
    <property type="match status" value="1"/>
</dbReference>
<dbReference type="Proteomes" id="UP001548590">
    <property type="component" value="Unassembled WGS sequence"/>
</dbReference>
<name>A0ABV2CT63_9RHOO</name>
<keyword evidence="4" id="KW-1185">Reference proteome</keyword>
<evidence type="ECO:0000256" key="1">
    <source>
        <dbReference type="ARBA" id="ARBA00023125"/>
    </source>
</evidence>
<evidence type="ECO:0000313" key="3">
    <source>
        <dbReference type="EMBL" id="MET1491110.1"/>
    </source>
</evidence>
<dbReference type="PROSITE" id="PS50943">
    <property type="entry name" value="HTH_CROC1"/>
    <property type="match status" value="1"/>
</dbReference>
<comment type="caution">
    <text evidence="3">The sequence shown here is derived from an EMBL/GenBank/DDBJ whole genome shotgun (WGS) entry which is preliminary data.</text>
</comment>
<dbReference type="EMBL" id="JBEWLZ010000009">
    <property type="protein sequence ID" value="MET1491110.1"/>
    <property type="molecule type" value="Genomic_DNA"/>
</dbReference>
<reference evidence="3 4" key="1">
    <citation type="submission" date="2024-07" db="EMBL/GenBank/DDBJ databases">
        <title>Uliginosibacterium paludis KCTC:42655.</title>
        <authorList>
            <person name="Kim M.K."/>
        </authorList>
    </citation>
    <scope>NUCLEOTIDE SEQUENCE [LARGE SCALE GENOMIC DNA]</scope>
    <source>
        <strain evidence="3 4">KCTC 42655</strain>
    </source>
</reference>
<accession>A0ABV2CT63</accession>
<dbReference type="Pfam" id="PF01381">
    <property type="entry name" value="HTH_3"/>
    <property type="match status" value="1"/>
</dbReference>
<feature type="domain" description="HTH cro/C1-type" evidence="2">
    <location>
        <begin position="12"/>
        <end position="66"/>
    </location>
</feature>
<dbReference type="PANTHER" id="PTHR46797:SF1">
    <property type="entry name" value="METHYLPHOSPHONATE SYNTHASE"/>
    <property type="match status" value="1"/>
</dbReference>
<dbReference type="SUPFAM" id="SSF47413">
    <property type="entry name" value="lambda repressor-like DNA-binding domains"/>
    <property type="match status" value="1"/>
</dbReference>